<feature type="region of interest" description="Disordered" evidence="1">
    <location>
        <begin position="104"/>
        <end position="139"/>
    </location>
</feature>
<organism evidence="2">
    <name type="scientific">Glycine soja</name>
    <name type="common">Wild soybean</name>
    <dbReference type="NCBI Taxonomy" id="3848"/>
    <lineage>
        <taxon>Eukaryota</taxon>
        <taxon>Viridiplantae</taxon>
        <taxon>Streptophyta</taxon>
        <taxon>Embryophyta</taxon>
        <taxon>Tracheophyta</taxon>
        <taxon>Spermatophyta</taxon>
        <taxon>Magnoliopsida</taxon>
        <taxon>eudicotyledons</taxon>
        <taxon>Gunneridae</taxon>
        <taxon>Pentapetalae</taxon>
        <taxon>rosids</taxon>
        <taxon>fabids</taxon>
        <taxon>Fabales</taxon>
        <taxon>Fabaceae</taxon>
        <taxon>Papilionoideae</taxon>
        <taxon>50 kb inversion clade</taxon>
        <taxon>NPAAA clade</taxon>
        <taxon>indigoferoid/millettioid clade</taxon>
        <taxon>Phaseoleae</taxon>
        <taxon>Glycine</taxon>
        <taxon>Glycine subgen. Soja</taxon>
    </lineage>
</organism>
<dbReference type="Proteomes" id="UP000053555">
    <property type="component" value="Unassembled WGS sequence"/>
</dbReference>
<dbReference type="EMBL" id="KN651318">
    <property type="protein sequence ID" value="KHN30877.1"/>
    <property type="molecule type" value="Genomic_DNA"/>
</dbReference>
<proteinExistence type="predicted"/>
<evidence type="ECO:0000256" key="1">
    <source>
        <dbReference type="SAM" id="MobiDB-lite"/>
    </source>
</evidence>
<name>A0A0B2RGE5_GLYSO</name>
<dbReference type="PANTHER" id="PTHR34572">
    <property type="entry name" value="GOLGIN FAMILY A PROTEIN"/>
    <property type="match status" value="1"/>
</dbReference>
<gene>
    <name evidence="2" type="ORF">glysoja_045271</name>
</gene>
<reference evidence="2" key="1">
    <citation type="submission" date="2014-07" db="EMBL/GenBank/DDBJ databases">
        <title>Identification of a novel salt tolerance gene in wild soybean by whole-genome sequencing.</title>
        <authorList>
            <person name="Lam H.-M."/>
            <person name="Qi X."/>
            <person name="Li M.-W."/>
            <person name="Liu X."/>
            <person name="Xie M."/>
            <person name="Ni M."/>
            <person name="Xu X."/>
        </authorList>
    </citation>
    <scope>NUCLEOTIDE SEQUENCE [LARGE SCALE GENOMIC DNA]</scope>
    <source>
        <tissue evidence="2">Root</tissue>
    </source>
</reference>
<dbReference type="PANTHER" id="PTHR34572:SF8">
    <property type="entry name" value="(RAPE) HYPOTHETICAL PROTEIN"/>
    <property type="match status" value="1"/>
</dbReference>
<protein>
    <submittedName>
        <fullName evidence="2">Uncharacterized protein</fullName>
    </submittedName>
</protein>
<dbReference type="AlphaFoldDB" id="A0A0B2RGE5"/>
<sequence length="139" mass="15710">MNTGSFSCFVCQSLKFFCVPEPSPMCFPRHFRFLSPNSKNTAVSDEPPRRKFRYTPVVVLEEQKKMNVVKAEHEPTIETDQLAARQTNVTHEMQGKLNMNEMLEETKDSNIGNLDLGSDFQSNTGGNSQNSDAQLENSM</sequence>
<feature type="compositionally biased region" description="Polar residues" evidence="1">
    <location>
        <begin position="119"/>
        <end position="139"/>
    </location>
</feature>
<evidence type="ECO:0000313" key="2">
    <source>
        <dbReference type="EMBL" id="KHN30877.1"/>
    </source>
</evidence>
<accession>A0A0B2RGE5</accession>